<reference evidence="4" key="1">
    <citation type="submission" date="2021-01" db="EMBL/GenBank/DDBJ databases">
        <authorList>
            <consortium name="Genoscope - CEA"/>
            <person name="William W."/>
        </authorList>
    </citation>
    <scope>NUCLEOTIDE SEQUENCE</scope>
</reference>
<dbReference type="PANTHER" id="PTHR34785">
    <property type="entry name" value="ECA1 GAMETOGENESIS RELATED FAMILY PROTEIN-RELATED"/>
    <property type="match status" value="1"/>
</dbReference>
<evidence type="ECO:0000259" key="3">
    <source>
        <dbReference type="Pfam" id="PF05617"/>
    </source>
</evidence>
<accession>A0A816XV25</accession>
<feature type="domain" description="Prolamin-like" evidence="3">
    <location>
        <begin position="93"/>
        <end position="127"/>
    </location>
</feature>
<proteinExistence type="predicted"/>
<evidence type="ECO:0000256" key="2">
    <source>
        <dbReference type="SAM" id="MobiDB-lite"/>
    </source>
</evidence>
<sequence length="147" mass="15857">ASSRSQNQPSVHKRNFTPGSFPNIPNIHRFPKIPGIQNIPQISIPNIPIPQIPVIPGLPNIPGLPRGSFGLFQSVLVSQSAEPENCLTGDKSKVGEKCLSQIFSSWAGNNFSLDKECCELVLNMDKKFRSSLFLASGGGLNLELSCG</sequence>
<protein>
    <submittedName>
        <fullName evidence="4">(rape) hypothetical protein</fullName>
    </submittedName>
</protein>
<keyword evidence="1" id="KW-0732">Signal</keyword>
<feature type="compositionally biased region" description="Polar residues" evidence="2">
    <location>
        <begin position="1"/>
        <end position="10"/>
    </location>
</feature>
<dbReference type="AlphaFoldDB" id="A0A816XV25"/>
<evidence type="ECO:0000256" key="1">
    <source>
        <dbReference type="ARBA" id="ARBA00022729"/>
    </source>
</evidence>
<feature type="non-terminal residue" evidence="4">
    <location>
        <position position="1"/>
    </location>
</feature>
<dbReference type="InterPro" id="IPR008502">
    <property type="entry name" value="Prolamin-like"/>
</dbReference>
<feature type="region of interest" description="Disordered" evidence="2">
    <location>
        <begin position="1"/>
        <end position="23"/>
    </location>
</feature>
<gene>
    <name evidence="4" type="ORF">DARMORV10_A01P24030.1</name>
</gene>
<dbReference type="EMBL" id="HG994355">
    <property type="protein sequence ID" value="CAF2151444.1"/>
    <property type="molecule type" value="Genomic_DNA"/>
</dbReference>
<name>A0A816XV25_BRANA</name>
<dbReference type="Proteomes" id="UP001295469">
    <property type="component" value="Chromosome A01"/>
</dbReference>
<organism evidence="4">
    <name type="scientific">Brassica napus</name>
    <name type="common">Rape</name>
    <dbReference type="NCBI Taxonomy" id="3708"/>
    <lineage>
        <taxon>Eukaryota</taxon>
        <taxon>Viridiplantae</taxon>
        <taxon>Streptophyta</taxon>
        <taxon>Embryophyta</taxon>
        <taxon>Tracheophyta</taxon>
        <taxon>Spermatophyta</taxon>
        <taxon>Magnoliopsida</taxon>
        <taxon>eudicotyledons</taxon>
        <taxon>Gunneridae</taxon>
        <taxon>Pentapetalae</taxon>
        <taxon>rosids</taxon>
        <taxon>malvids</taxon>
        <taxon>Brassicales</taxon>
        <taxon>Brassicaceae</taxon>
        <taxon>Brassiceae</taxon>
        <taxon>Brassica</taxon>
    </lineage>
</organism>
<dbReference type="Pfam" id="PF05617">
    <property type="entry name" value="Prolamin_like"/>
    <property type="match status" value="1"/>
</dbReference>
<evidence type="ECO:0000313" key="4">
    <source>
        <dbReference type="EMBL" id="CAF2151444.1"/>
    </source>
</evidence>
<dbReference type="PANTHER" id="PTHR34785:SF3">
    <property type="entry name" value="ECA1 GAMETOGENESIS RELATED FAMILY PROTEIN-RELATED"/>
    <property type="match status" value="1"/>
</dbReference>